<reference evidence="5 6" key="1">
    <citation type="submission" date="2020-01" db="EMBL/GenBank/DDBJ databases">
        <title>Draft Genome Analysis of Muricauda sp. HICW Isolated from coastal seawater of PR China.</title>
        <authorList>
            <person name="Chen M.-X."/>
        </authorList>
    </citation>
    <scope>NUCLEOTIDE SEQUENCE [LARGE SCALE GENOMIC DNA]</scope>
    <source>
        <strain evidence="5 6">HICW</strain>
    </source>
</reference>
<dbReference type="GO" id="GO:0005829">
    <property type="term" value="C:cytosol"/>
    <property type="evidence" value="ECO:0007669"/>
    <property type="project" value="TreeGrafter"/>
</dbReference>
<evidence type="ECO:0000313" key="6">
    <source>
        <dbReference type="Proteomes" id="UP000558089"/>
    </source>
</evidence>
<keyword evidence="6" id="KW-1185">Reference proteome</keyword>
<comment type="catalytic activity">
    <reaction evidence="3">
        <text>uridine + phosphate = alpha-D-ribose 1-phosphate + uracil</text>
        <dbReference type="Rhea" id="RHEA:24388"/>
        <dbReference type="ChEBI" id="CHEBI:16704"/>
        <dbReference type="ChEBI" id="CHEBI:17568"/>
        <dbReference type="ChEBI" id="CHEBI:43474"/>
        <dbReference type="ChEBI" id="CHEBI:57720"/>
        <dbReference type="EC" id="2.4.2.3"/>
    </reaction>
</comment>
<evidence type="ECO:0000313" key="5">
    <source>
        <dbReference type="EMBL" id="NVN18276.1"/>
    </source>
</evidence>
<dbReference type="GO" id="GO:0004731">
    <property type="term" value="F:purine-nucleoside phosphorylase activity"/>
    <property type="evidence" value="ECO:0007669"/>
    <property type="project" value="TreeGrafter"/>
</dbReference>
<feature type="domain" description="Nucleoside phosphorylase" evidence="4">
    <location>
        <begin position="32"/>
        <end position="280"/>
    </location>
</feature>
<evidence type="ECO:0000256" key="3">
    <source>
        <dbReference type="ARBA" id="ARBA00048447"/>
    </source>
</evidence>
<dbReference type="EMBL" id="WYET01000004">
    <property type="protein sequence ID" value="NVN18276.1"/>
    <property type="molecule type" value="Genomic_DNA"/>
</dbReference>
<dbReference type="GO" id="GO:0006152">
    <property type="term" value="P:purine nucleoside catabolic process"/>
    <property type="evidence" value="ECO:0007669"/>
    <property type="project" value="TreeGrafter"/>
</dbReference>
<dbReference type="Pfam" id="PF01048">
    <property type="entry name" value="PNP_UDP_1"/>
    <property type="match status" value="1"/>
</dbReference>
<evidence type="ECO:0000256" key="2">
    <source>
        <dbReference type="ARBA" id="ARBA00021980"/>
    </source>
</evidence>
<sequence>MKASLSNSELILNADGSIYHLNLLPEDLANSIITVGDPERVSEVSKHFDSIELKKGKREFVTHTGTYAHKRITVISTGIGTDNIDIVFNELDALANIDFVSREIKFKKKQLSFIRIGTSGSIQPDIPVDSFLISSSGIGFDNLLHFYEHGHIKNHELESALTSYLGWADHNIHPYFVDFDESLAKIFESNRIRYGVTVTNSGFYGPQGRTLRLAPSIQDFNDKLAGFSHKNTRITNLEMETAGIYGLAKLLGHRAVSLNAILANRATGEFSKQGHKTVEELIKYTLSAIANSDLT</sequence>
<protein>
    <recommendedName>
        <fullName evidence="2">Uridine phosphorylase</fullName>
        <ecNumber evidence="1">2.4.2.3</ecNumber>
    </recommendedName>
</protein>
<evidence type="ECO:0000259" key="4">
    <source>
        <dbReference type="Pfam" id="PF01048"/>
    </source>
</evidence>
<dbReference type="PANTHER" id="PTHR43691:SF11">
    <property type="entry name" value="FI09636P-RELATED"/>
    <property type="match status" value="1"/>
</dbReference>
<comment type="caution">
    <text evidence="5">The sequence shown here is derived from an EMBL/GenBank/DDBJ whole genome shotgun (WGS) entry which is preliminary data.</text>
</comment>
<accession>A0A850NG88</accession>
<dbReference type="GO" id="GO:0004850">
    <property type="term" value="F:uridine phosphorylase activity"/>
    <property type="evidence" value="ECO:0007669"/>
    <property type="project" value="UniProtKB-EC"/>
</dbReference>
<dbReference type="InterPro" id="IPR000845">
    <property type="entry name" value="Nucleoside_phosphorylase_d"/>
</dbReference>
<name>A0A850NG88_9FLAO</name>
<organism evidence="5 6">
    <name type="scientific">Flagellimonas chongwuensis</name>
    <dbReference type="NCBI Taxonomy" id="2697365"/>
    <lineage>
        <taxon>Bacteria</taxon>
        <taxon>Pseudomonadati</taxon>
        <taxon>Bacteroidota</taxon>
        <taxon>Flavobacteriia</taxon>
        <taxon>Flavobacteriales</taxon>
        <taxon>Flavobacteriaceae</taxon>
        <taxon>Flagellimonas</taxon>
    </lineage>
</organism>
<dbReference type="Gene3D" id="3.40.50.1580">
    <property type="entry name" value="Nucleoside phosphorylase domain"/>
    <property type="match status" value="1"/>
</dbReference>
<dbReference type="InterPro" id="IPR035994">
    <property type="entry name" value="Nucleoside_phosphorylase_sf"/>
</dbReference>
<gene>
    <name evidence="5" type="ORF">GUA46_07980</name>
</gene>
<evidence type="ECO:0000256" key="1">
    <source>
        <dbReference type="ARBA" id="ARBA00011888"/>
    </source>
</evidence>
<dbReference type="RefSeq" id="WP_176620049.1">
    <property type="nucleotide sequence ID" value="NZ_WYET01000004.1"/>
</dbReference>
<dbReference type="SUPFAM" id="SSF53167">
    <property type="entry name" value="Purine and uridine phosphorylases"/>
    <property type="match status" value="1"/>
</dbReference>
<dbReference type="PANTHER" id="PTHR43691">
    <property type="entry name" value="URIDINE PHOSPHORYLASE"/>
    <property type="match status" value="1"/>
</dbReference>
<dbReference type="AlphaFoldDB" id="A0A850NG88"/>
<dbReference type="Proteomes" id="UP000558089">
    <property type="component" value="Unassembled WGS sequence"/>
</dbReference>
<dbReference type="CDD" id="cd00436">
    <property type="entry name" value="UP_TbUP-like"/>
    <property type="match status" value="1"/>
</dbReference>
<dbReference type="EC" id="2.4.2.3" evidence="1"/>
<proteinExistence type="predicted"/>